<dbReference type="InterPro" id="IPR016130">
    <property type="entry name" value="Tyr_Pase_AS"/>
</dbReference>
<proteinExistence type="predicted"/>
<dbReference type="Pfam" id="PF13350">
    <property type="entry name" value="Y_phosphatase3"/>
    <property type="match status" value="1"/>
</dbReference>
<dbReference type="InterPro" id="IPR029021">
    <property type="entry name" value="Prot-tyrosine_phosphatase-like"/>
</dbReference>
<protein>
    <submittedName>
        <fullName evidence="1">Unannotated protein</fullName>
    </submittedName>
</protein>
<dbReference type="EMBL" id="CAEZTS010000153">
    <property type="protein sequence ID" value="CAB4588158.1"/>
    <property type="molecule type" value="Genomic_DNA"/>
</dbReference>
<reference evidence="1" key="1">
    <citation type="submission" date="2020-05" db="EMBL/GenBank/DDBJ databases">
        <authorList>
            <person name="Chiriac C."/>
            <person name="Salcher M."/>
            <person name="Ghai R."/>
            <person name="Kavagutti S V."/>
        </authorList>
    </citation>
    <scope>NUCLEOTIDE SEQUENCE</scope>
</reference>
<gene>
    <name evidence="1" type="ORF">UFOPK1722_01491</name>
</gene>
<dbReference type="SUPFAM" id="SSF52799">
    <property type="entry name" value="(Phosphotyrosine protein) phosphatases II"/>
    <property type="match status" value="1"/>
</dbReference>
<organism evidence="1">
    <name type="scientific">freshwater metagenome</name>
    <dbReference type="NCBI Taxonomy" id="449393"/>
    <lineage>
        <taxon>unclassified sequences</taxon>
        <taxon>metagenomes</taxon>
        <taxon>ecological metagenomes</taxon>
    </lineage>
</organism>
<sequence>MIDHPDRHIPLTAVHNFRDLGGYATSDGRRVAWRKVFRADGLYRLTPQDVEALRPLGLRTVIDLRTAEELADRGTFPVERHPVEFHHFSIIDRTWDTDEAHQWDGRQSEFLRAKYHSMLEQGGDYVGAALRVIADGDTSPVVFHCAAGKDRTGLVAGLLLSGLGVDDATVAADYALSHAAGERTREWAIAASPELAERFASMPAVFHAAHPDAIVGVLNDLRDRHGDVRSFCSTIGVTEDHWRSLEAHLLSAV</sequence>
<dbReference type="GO" id="GO:0004721">
    <property type="term" value="F:phosphoprotein phosphatase activity"/>
    <property type="evidence" value="ECO:0007669"/>
    <property type="project" value="InterPro"/>
</dbReference>
<dbReference type="PANTHER" id="PTHR31126:SF1">
    <property type="entry name" value="TYROSINE SPECIFIC PROTEIN PHOSPHATASES DOMAIN-CONTAINING PROTEIN"/>
    <property type="match status" value="1"/>
</dbReference>
<dbReference type="PROSITE" id="PS00383">
    <property type="entry name" value="TYR_PHOSPHATASE_1"/>
    <property type="match status" value="1"/>
</dbReference>
<accession>A0A6J6FU65</accession>
<dbReference type="PANTHER" id="PTHR31126">
    <property type="entry name" value="TYROSINE-PROTEIN PHOSPHATASE"/>
    <property type="match status" value="1"/>
</dbReference>
<dbReference type="Gene3D" id="3.90.190.10">
    <property type="entry name" value="Protein tyrosine phosphatase superfamily"/>
    <property type="match status" value="1"/>
</dbReference>
<dbReference type="InterPro" id="IPR026893">
    <property type="entry name" value="Tyr/Ser_Pase_IphP-type"/>
</dbReference>
<dbReference type="AlphaFoldDB" id="A0A6J6FU65"/>
<evidence type="ECO:0000313" key="1">
    <source>
        <dbReference type="EMBL" id="CAB4588158.1"/>
    </source>
</evidence>
<name>A0A6J6FU65_9ZZZZ</name>